<evidence type="ECO:0000256" key="1">
    <source>
        <dbReference type="SAM" id="Coils"/>
    </source>
</evidence>
<sequence length="139" mass="16787">MESLHSINGQISRMQNSLYDLNLQLENRRRELERLALALSNLYDYKDDFKQNRKLCVTPELSPNTWHGQYASRFQQFKDNEVLANYISLYDYQLVQTIDQLNEKIREIKQSIIDIRMDLSNQRNELDHLYDKQRRELMS</sequence>
<gene>
    <name evidence="2" type="ORF">BN990_03505</name>
</gene>
<dbReference type="InterPro" id="IPR031681">
    <property type="entry name" value="YwqH-like"/>
</dbReference>
<dbReference type="AlphaFoldDB" id="A0A024QG16"/>
<organism evidence="2 3">
    <name type="scientific">Virgibacillus massiliensis</name>
    <dbReference type="NCBI Taxonomy" id="1462526"/>
    <lineage>
        <taxon>Bacteria</taxon>
        <taxon>Bacillati</taxon>
        <taxon>Bacillota</taxon>
        <taxon>Bacilli</taxon>
        <taxon>Bacillales</taxon>
        <taxon>Bacillaceae</taxon>
        <taxon>Virgibacillus</taxon>
    </lineage>
</organism>
<keyword evidence="3" id="KW-1185">Reference proteome</keyword>
<dbReference type="EMBL" id="CCDP010000002">
    <property type="protein sequence ID" value="CDQ41150.1"/>
    <property type="molecule type" value="Genomic_DNA"/>
</dbReference>
<dbReference type="STRING" id="1462526.BN990_03505"/>
<reference evidence="2 3" key="1">
    <citation type="submission" date="2014-03" db="EMBL/GenBank/DDBJ databases">
        <authorList>
            <person name="Urmite Genomes U."/>
        </authorList>
    </citation>
    <scope>NUCLEOTIDE SEQUENCE [LARGE SCALE GENOMIC DNA]</scope>
    <source>
        <strain evidence="2 3">Vm-5</strain>
    </source>
</reference>
<proteinExistence type="predicted"/>
<keyword evidence="1" id="KW-0175">Coiled coil</keyword>
<evidence type="ECO:0000313" key="2">
    <source>
        <dbReference type="EMBL" id="CDQ41150.1"/>
    </source>
</evidence>
<dbReference type="Proteomes" id="UP000028875">
    <property type="component" value="Unassembled WGS sequence"/>
</dbReference>
<reference evidence="3" key="2">
    <citation type="submission" date="2014-05" db="EMBL/GenBank/DDBJ databases">
        <title>Draft genome sequence of Virgibacillus massiliensis Vm-5.</title>
        <authorList>
            <person name="Khelaifia S."/>
            <person name="Croce O."/>
            <person name="Lagier J.C."/>
            <person name="Raoult D."/>
        </authorList>
    </citation>
    <scope>NUCLEOTIDE SEQUENCE [LARGE SCALE GENOMIC DNA]</scope>
    <source>
        <strain evidence="3">Vm-5</strain>
    </source>
</reference>
<name>A0A024QG16_9BACI</name>
<feature type="coiled-coil region" evidence="1">
    <location>
        <begin position="98"/>
        <end position="136"/>
    </location>
</feature>
<dbReference type="eggNOG" id="ENOG5033K0H">
    <property type="taxonomic scope" value="Bacteria"/>
</dbReference>
<dbReference type="Pfam" id="PF16888">
    <property type="entry name" value="YwqH-like"/>
    <property type="match status" value="1"/>
</dbReference>
<comment type="caution">
    <text evidence="2">The sequence shown here is derived from an EMBL/GenBank/DDBJ whole genome shotgun (WGS) entry which is preliminary data.</text>
</comment>
<dbReference type="RefSeq" id="WP_021288834.1">
    <property type="nucleotide sequence ID" value="NZ_BNER01000007.1"/>
</dbReference>
<accession>A0A024QG16</accession>
<evidence type="ECO:0000313" key="3">
    <source>
        <dbReference type="Proteomes" id="UP000028875"/>
    </source>
</evidence>
<protein>
    <submittedName>
        <fullName evidence="2">Uncharacterized protein</fullName>
    </submittedName>
</protein>